<dbReference type="InterPro" id="IPR004332">
    <property type="entry name" value="Transposase_MuDR"/>
</dbReference>
<comment type="caution">
    <text evidence="6">The sequence shown here is derived from an EMBL/GenBank/DDBJ whole genome shotgun (WGS) entry which is preliminary data.</text>
</comment>
<dbReference type="Pfam" id="PF26130">
    <property type="entry name" value="PB1-like"/>
    <property type="match status" value="1"/>
</dbReference>
<evidence type="ECO:0000313" key="7">
    <source>
        <dbReference type="Proteomes" id="UP000235145"/>
    </source>
</evidence>
<name>A0A9R1VJ05_LACSA</name>
<dbReference type="InterPro" id="IPR058594">
    <property type="entry name" value="PB1-like_dom_pln"/>
</dbReference>
<proteinExistence type="predicted"/>
<evidence type="ECO:0000256" key="2">
    <source>
        <dbReference type="ARBA" id="ARBA00022771"/>
    </source>
</evidence>
<dbReference type="Pfam" id="PF04434">
    <property type="entry name" value="SWIM"/>
    <property type="match status" value="1"/>
</dbReference>
<gene>
    <name evidence="6" type="ORF">LSAT_V11C500279290</name>
</gene>
<dbReference type="PANTHER" id="PTHR31973">
    <property type="entry name" value="POLYPROTEIN, PUTATIVE-RELATED"/>
    <property type="match status" value="1"/>
</dbReference>
<evidence type="ECO:0000256" key="4">
    <source>
        <dbReference type="PROSITE-ProRule" id="PRU00325"/>
    </source>
</evidence>
<sequence>MSITAEVNHHGVFLPNPLTYDGGICTTVTDINFDNMEYPDLMKYLVKLTPGLVKKVYYCISNQSLARGLRFLMCDVDFKQCLADGHENGGRIVLYIEHHDEDIMDWIAEELSEDVIIEDDEDEDTEYEENDEPLLDDISFEHESDDEKISTKTIHEDEFLNKLCGNTNVTEHRPDGQLFPIHDPTLEWKRMVPICGMRFQDKEELKELLTNYSVANGFDLRYEINDKERVLVRCGKPKKNEQECPFRLWASWMSNERTLQIKSLETNHTCARIFHGGSLVTYKWIAKHFTKEILEDPTISTRKMQADIETNFNLKASTGQCKRAKRFALEEIEGCLEDHYAKLWSYAAELKRSNPGSTIKLDVNAMPDGKNYFNRFYVCFKSVRDGWIEGCRRVINLDGCFLKGVCRGELLSAIGRDANNHMYPITWAVCSVENKDTWKWFMELLMEDIGMVVGGGNGLTIISDQHKGLMEAVKEVLPQCEHRQCARHIYANFYKRFKGVFFKKAFWNAASSTTEDSFAFFMNRIKEVSVDAYNFLVDKACDAYENGVSESFNSAIVHSRARPIITMLEEIRLFVMQRTYTLKEKARKWKNDVCPSIREKIKDLNKDQRYWGVYPSGLQQFEARYKNQAFSVDIGEKTCSCRAWQLSGIPCLHAVAALAHLNISAESYVSLW</sequence>
<keyword evidence="2 4" id="KW-0863">Zinc-finger</keyword>
<evidence type="ECO:0000259" key="5">
    <source>
        <dbReference type="PROSITE" id="PS50966"/>
    </source>
</evidence>
<keyword evidence="7" id="KW-1185">Reference proteome</keyword>
<dbReference type="InterPro" id="IPR006564">
    <property type="entry name" value="Znf_PMZ"/>
</dbReference>
<feature type="domain" description="SWIM-type" evidence="5">
    <location>
        <begin position="630"/>
        <end position="662"/>
    </location>
</feature>
<dbReference type="AlphaFoldDB" id="A0A9R1VJ05"/>
<keyword evidence="1" id="KW-0479">Metal-binding</keyword>
<dbReference type="PANTHER" id="PTHR31973:SF189">
    <property type="entry name" value="TRANSPOSASE, MUDR, PLANT, MULE TRANSPOSASE DOMAIN PROTEIN-RELATED"/>
    <property type="match status" value="1"/>
</dbReference>
<evidence type="ECO:0000256" key="3">
    <source>
        <dbReference type="ARBA" id="ARBA00022833"/>
    </source>
</evidence>
<dbReference type="Proteomes" id="UP000235145">
    <property type="component" value="Unassembled WGS sequence"/>
</dbReference>
<keyword evidence="3" id="KW-0862">Zinc</keyword>
<dbReference type="InterPro" id="IPR018289">
    <property type="entry name" value="MULE_transposase_dom"/>
</dbReference>
<dbReference type="Pfam" id="PF03108">
    <property type="entry name" value="DBD_Tnp_Mut"/>
    <property type="match status" value="1"/>
</dbReference>
<evidence type="ECO:0000313" key="6">
    <source>
        <dbReference type="EMBL" id="KAJ0205571.1"/>
    </source>
</evidence>
<organism evidence="6 7">
    <name type="scientific">Lactuca sativa</name>
    <name type="common">Garden lettuce</name>
    <dbReference type="NCBI Taxonomy" id="4236"/>
    <lineage>
        <taxon>Eukaryota</taxon>
        <taxon>Viridiplantae</taxon>
        <taxon>Streptophyta</taxon>
        <taxon>Embryophyta</taxon>
        <taxon>Tracheophyta</taxon>
        <taxon>Spermatophyta</taxon>
        <taxon>Magnoliopsida</taxon>
        <taxon>eudicotyledons</taxon>
        <taxon>Gunneridae</taxon>
        <taxon>Pentapetalae</taxon>
        <taxon>asterids</taxon>
        <taxon>campanulids</taxon>
        <taxon>Asterales</taxon>
        <taxon>Asteraceae</taxon>
        <taxon>Cichorioideae</taxon>
        <taxon>Cichorieae</taxon>
        <taxon>Lactucinae</taxon>
        <taxon>Lactuca</taxon>
    </lineage>
</organism>
<dbReference type="Pfam" id="PF10551">
    <property type="entry name" value="MULE"/>
    <property type="match status" value="1"/>
</dbReference>
<dbReference type="EMBL" id="NBSK02000005">
    <property type="protein sequence ID" value="KAJ0205571.1"/>
    <property type="molecule type" value="Genomic_DNA"/>
</dbReference>
<dbReference type="SMART" id="SM00575">
    <property type="entry name" value="ZnF_PMZ"/>
    <property type="match status" value="1"/>
</dbReference>
<accession>A0A9R1VJ05</accession>
<reference evidence="6 7" key="1">
    <citation type="journal article" date="2017" name="Nat. Commun.">
        <title>Genome assembly with in vitro proximity ligation data and whole-genome triplication in lettuce.</title>
        <authorList>
            <person name="Reyes-Chin-Wo S."/>
            <person name="Wang Z."/>
            <person name="Yang X."/>
            <person name="Kozik A."/>
            <person name="Arikit S."/>
            <person name="Song C."/>
            <person name="Xia L."/>
            <person name="Froenicke L."/>
            <person name="Lavelle D.O."/>
            <person name="Truco M.J."/>
            <person name="Xia R."/>
            <person name="Zhu S."/>
            <person name="Xu C."/>
            <person name="Xu H."/>
            <person name="Xu X."/>
            <person name="Cox K."/>
            <person name="Korf I."/>
            <person name="Meyers B.C."/>
            <person name="Michelmore R.W."/>
        </authorList>
    </citation>
    <scope>NUCLEOTIDE SEQUENCE [LARGE SCALE GENOMIC DNA]</scope>
    <source>
        <strain evidence="7">cv. Salinas</strain>
        <tissue evidence="6">Seedlings</tissue>
    </source>
</reference>
<evidence type="ECO:0000256" key="1">
    <source>
        <dbReference type="ARBA" id="ARBA00022723"/>
    </source>
</evidence>
<protein>
    <recommendedName>
        <fullName evidence="5">SWIM-type domain-containing protein</fullName>
    </recommendedName>
</protein>
<dbReference type="InterPro" id="IPR007527">
    <property type="entry name" value="Znf_SWIM"/>
</dbReference>
<dbReference type="PROSITE" id="PS50966">
    <property type="entry name" value="ZF_SWIM"/>
    <property type="match status" value="1"/>
</dbReference>
<dbReference type="GO" id="GO:0008270">
    <property type="term" value="F:zinc ion binding"/>
    <property type="evidence" value="ECO:0007669"/>
    <property type="project" value="UniProtKB-KW"/>
</dbReference>